<reference evidence="2" key="1">
    <citation type="submission" date="2021-11" db="EMBL/GenBank/DDBJ databases">
        <title>WGS analysis for carbapenemase-producing Enterobacterales outbreak in a University Hospital, Japan.</title>
        <authorList>
            <person name="Tukada M."/>
            <person name="Miyazaki T."/>
            <person name="Aoki K."/>
            <person name="Yoshizawa S."/>
            <person name="Ishii Y."/>
            <person name="Tateda K."/>
        </authorList>
    </citation>
    <scope>NUCLEOTIDE SEQUENCE</scope>
    <source>
        <strain evidence="2">TUM16652</strain>
    </source>
</reference>
<gene>
    <name evidence="2" type="ORF">TUM16652_27680</name>
</gene>
<comment type="caution">
    <text evidence="2">The sequence shown here is derived from an EMBL/GenBank/DDBJ whole genome shotgun (WGS) entry which is preliminary data.</text>
</comment>
<evidence type="ECO:0000256" key="1">
    <source>
        <dbReference type="SAM" id="MobiDB-lite"/>
    </source>
</evidence>
<dbReference type="EMBL" id="BQFY01000015">
    <property type="protein sequence ID" value="GJJ84069.1"/>
    <property type="molecule type" value="Genomic_DNA"/>
</dbReference>
<feature type="region of interest" description="Disordered" evidence="1">
    <location>
        <begin position="74"/>
        <end position="95"/>
    </location>
</feature>
<accession>A0ABD0BW30</accession>
<proteinExistence type="predicted"/>
<dbReference type="AlphaFoldDB" id="A0ABD0BW30"/>
<evidence type="ECO:0000313" key="2">
    <source>
        <dbReference type="EMBL" id="GJJ84069.1"/>
    </source>
</evidence>
<protein>
    <submittedName>
        <fullName evidence="2">Uncharacterized protein</fullName>
    </submittedName>
</protein>
<evidence type="ECO:0000313" key="3">
    <source>
        <dbReference type="Proteomes" id="UP001050241"/>
    </source>
</evidence>
<sequence>MPTKKQPGRPAGTPKTGGRQKGTPNKVTADVKLIAQTYGEEAVKALVKILRDDEAPAAAKVSAAKEIMDRAYGKATQPMEHSGSGGGPIEHNHNVAVDEKALNSILSKL</sequence>
<organism evidence="2 3">
    <name type="scientific">Enterobacter cloacae</name>
    <dbReference type="NCBI Taxonomy" id="550"/>
    <lineage>
        <taxon>Bacteria</taxon>
        <taxon>Pseudomonadati</taxon>
        <taxon>Pseudomonadota</taxon>
        <taxon>Gammaproteobacteria</taxon>
        <taxon>Enterobacterales</taxon>
        <taxon>Enterobacteriaceae</taxon>
        <taxon>Enterobacter</taxon>
        <taxon>Enterobacter cloacae complex</taxon>
    </lineage>
</organism>
<feature type="region of interest" description="Disordered" evidence="1">
    <location>
        <begin position="1"/>
        <end position="26"/>
    </location>
</feature>
<name>A0ABD0BW30_ENTCL</name>
<dbReference type="Proteomes" id="UP001050241">
    <property type="component" value="Unassembled WGS sequence"/>
</dbReference>
<dbReference type="RefSeq" id="WP_045259831.1">
    <property type="nucleotide sequence ID" value="NZ_BQFY01000015.1"/>
</dbReference>